<accession>A0A2I0WB02</accession>
<evidence type="ECO:0000313" key="2">
    <source>
        <dbReference type="Proteomes" id="UP000233837"/>
    </source>
</evidence>
<proteinExistence type="predicted"/>
<reference evidence="1 2" key="2">
    <citation type="journal article" date="2017" name="Nature">
        <title>The Apostasia genome and the evolution of orchids.</title>
        <authorList>
            <person name="Zhang G.Q."/>
            <person name="Liu K.W."/>
            <person name="Li Z."/>
            <person name="Lohaus R."/>
            <person name="Hsiao Y.Y."/>
            <person name="Niu S.C."/>
            <person name="Wang J.Y."/>
            <person name="Lin Y.C."/>
            <person name="Xu Q."/>
            <person name="Chen L.J."/>
            <person name="Yoshida K."/>
            <person name="Fujiwara S."/>
            <person name="Wang Z.W."/>
            <person name="Zhang Y.Q."/>
            <person name="Mitsuda N."/>
            <person name="Wang M."/>
            <person name="Liu G.H."/>
            <person name="Pecoraro L."/>
            <person name="Huang H.X."/>
            <person name="Xiao X.J."/>
            <person name="Lin M."/>
            <person name="Wu X.Y."/>
            <person name="Wu W.L."/>
            <person name="Chen Y.Y."/>
            <person name="Chang S.B."/>
            <person name="Sakamoto S."/>
            <person name="Ohme-Takagi M."/>
            <person name="Yagi M."/>
            <person name="Zeng S.J."/>
            <person name="Shen C.Y."/>
            <person name="Yeh C.M."/>
            <person name="Luo Y.B."/>
            <person name="Tsai W.C."/>
            <person name="Van de Peer Y."/>
            <person name="Liu Z.J."/>
        </authorList>
    </citation>
    <scope>NUCLEOTIDE SEQUENCE [LARGE SCALE GENOMIC DNA]</scope>
    <source>
        <tissue evidence="1">The whole plant</tissue>
    </source>
</reference>
<sequence>MSAYHVILYPSSQPVVTHYSFALSRLYTPDVLAFIPGFPPSSPMVCLLNGTRAQTPTSPSAPIVAIQLPA</sequence>
<protein>
    <submittedName>
        <fullName evidence="1">Uncharacterized protein</fullName>
    </submittedName>
</protein>
<keyword evidence="2" id="KW-1185">Reference proteome</keyword>
<reference evidence="1 2" key="1">
    <citation type="journal article" date="2016" name="Sci. Rep.">
        <title>The Dendrobium catenatum Lindl. genome sequence provides insights into polysaccharide synthase, floral development and adaptive evolution.</title>
        <authorList>
            <person name="Zhang G.Q."/>
            <person name="Xu Q."/>
            <person name="Bian C."/>
            <person name="Tsai W.C."/>
            <person name="Yeh C.M."/>
            <person name="Liu K.W."/>
            <person name="Yoshida K."/>
            <person name="Zhang L.S."/>
            <person name="Chang S.B."/>
            <person name="Chen F."/>
            <person name="Shi Y."/>
            <person name="Su Y.Y."/>
            <person name="Zhang Y.Q."/>
            <person name="Chen L.J."/>
            <person name="Yin Y."/>
            <person name="Lin M."/>
            <person name="Huang H."/>
            <person name="Deng H."/>
            <person name="Wang Z.W."/>
            <person name="Zhu S.L."/>
            <person name="Zhao X."/>
            <person name="Deng C."/>
            <person name="Niu S.C."/>
            <person name="Huang J."/>
            <person name="Wang M."/>
            <person name="Liu G.H."/>
            <person name="Yang H.J."/>
            <person name="Xiao X.J."/>
            <person name="Hsiao Y.Y."/>
            <person name="Wu W.L."/>
            <person name="Chen Y.Y."/>
            <person name="Mitsuda N."/>
            <person name="Ohme-Takagi M."/>
            <person name="Luo Y.B."/>
            <person name="Van de Peer Y."/>
            <person name="Liu Z.J."/>
        </authorList>
    </citation>
    <scope>NUCLEOTIDE SEQUENCE [LARGE SCALE GENOMIC DNA]</scope>
    <source>
        <tissue evidence="1">The whole plant</tissue>
    </source>
</reference>
<organism evidence="1 2">
    <name type="scientific">Dendrobium catenatum</name>
    <dbReference type="NCBI Taxonomy" id="906689"/>
    <lineage>
        <taxon>Eukaryota</taxon>
        <taxon>Viridiplantae</taxon>
        <taxon>Streptophyta</taxon>
        <taxon>Embryophyta</taxon>
        <taxon>Tracheophyta</taxon>
        <taxon>Spermatophyta</taxon>
        <taxon>Magnoliopsida</taxon>
        <taxon>Liliopsida</taxon>
        <taxon>Asparagales</taxon>
        <taxon>Orchidaceae</taxon>
        <taxon>Epidendroideae</taxon>
        <taxon>Malaxideae</taxon>
        <taxon>Dendrobiinae</taxon>
        <taxon>Dendrobium</taxon>
    </lineage>
</organism>
<gene>
    <name evidence="1" type="ORF">MA16_Dca013629</name>
</gene>
<dbReference type="AlphaFoldDB" id="A0A2I0WB02"/>
<dbReference type="Proteomes" id="UP000233837">
    <property type="component" value="Unassembled WGS sequence"/>
</dbReference>
<name>A0A2I0WB02_9ASPA</name>
<dbReference type="EMBL" id="KZ502801">
    <property type="protein sequence ID" value="PKU72835.1"/>
    <property type="molecule type" value="Genomic_DNA"/>
</dbReference>
<evidence type="ECO:0000313" key="1">
    <source>
        <dbReference type="EMBL" id="PKU72835.1"/>
    </source>
</evidence>